<dbReference type="InterPro" id="IPR055343">
    <property type="entry name" value="CREG_beta-barrel"/>
</dbReference>
<proteinExistence type="predicted"/>
<dbReference type="SUPFAM" id="SSF50475">
    <property type="entry name" value="FMN-binding split barrel"/>
    <property type="match status" value="1"/>
</dbReference>
<feature type="chain" id="PRO_5012249462" description="CREG-like beta-barrel domain-containing protein" evidence="1">
    <location>
        <begin position="16"/>
        <end position="212"/>
    </location>
</feature>
<dbReference type="GeneID" id="28984220"/>
<reference evidence="3 4" key="1">
    <citation type="submission" date="2015-03" db="EMBL/GenBank/DDBJ databases">
        <title>Genomics and transcriptomics of the oil-accumulating basidiomycete yeast T. oleaginosus allow insights into substrate utilization and the diverse evolutionary trajectories of mating systems in fungi.</title>
        <authorList>
            <consortium name="DOE Joint Genome Institute"/>
            <person name="Kourist R."/>
            <person name="Kracht O."/>
            <person name="Bracharz F."/>
            <person name="Lipzen A."/>
            <person name="Nolan M."/>
            <person name="Ohm R."/>
            <person name="Grigoriev I."/>
            <person name="Sun S."/>
            <person name="Heitman J."/>
            <person name="Bruck T."/>
            <person name="Nowrousian M."/>
        </authorList>
    </citation>
    <scope>NUCLEOTIDE SEQUENCE [LARGE SCALE GENOMIC DNA]</scope>
    <source>
        <strain evidence="3 4">IBC0246</strain>
    </source>
</reference>
<dbReference type="EMBL" id="KQ087222">
    <property type="protein sequence ID" value="KLT41187.1"/>
    <property type="molecule type" value="Genomic_DNA"/>
</dbReference>
<dbReference type="InterPro" id="IPR012349">
    <property type="entry name" value="Split_barrel_FMN-bd"/>
</dbReference>
<evidence type="ECO:0000313" key="4">
    <source>
        <dbReference type="Proteomes" id="UP000053611"/>
    </source>
</evidence>
<feature type="signal peptide" evidence="1">
    <location>
        <begin position="1"/>
        <end position="15"/>
    </location>
</feature>
<feature type="domain" description="CREG-like beta-barrel" evidence="2">
    <location>
        <begin position="30"/>
        <end position="194"/>
    </location>
</feature>
<dbReference type="AlphaFoldDB" id="A0A0J0XJC0"/>
<gene>
    <name evidence="3" type="ORF">CC85DRAFT_286747</name>
</gene>
<dbReference type="STRING" id="879819.A0A0J0XJC0"/>
<name>A0A0J0XJC0_9TREE</name>
<dbReference type="Pfam" id="PF13883">
    <property type="entry name" value="CREG_beta-barrel"/>
    <property type="match status" value="1"/>
</dbReference>
<dbReference type="OrthoDB" id="2138282at2759"/>
<organism evidence="3 4">
    <name type="scientific">Cutaneotrichosporon oleaginosum</name>
    <dbReference type="NCBI Taxonomy" id="879819"/>
    <lineage>
        <taxon>Eukaryota</taxon>
        <taxon>Fungi</taxon>
        <taxon>Dikarya</taxon>
        <taxon>Basidiomycota</taxon>
        <taxon>Agaricomycotina</taxon>
        <taxon>Tremellomycetes</taxon>
        <taxon>Trichosporonales</taxon>
        <taxon>Trichosporonaceae</taxon>
        <taxon>Cutaneotrichosporon</taxon>
    </lineage>
</organism>
<keyword evidence="1" id="KW-0732">Signal</keyword>
<dbReference type="SMR" id="A0A0J0XJC0"/>
<evidence type="ECO:0000256" key="1">
    <source>
        <dbReference type="SAM" id="SignalP"/>
    </source>
</evidence>
<sequence length="212" mass="23314">MHVSALVLAAAAVAAQPFQVSMQAPHRETEAEATANAARLVTHVTVGTMASVFPEGSENAGHPFALMESHAPCHPDGALTFISMPISLMQRNLKATGGRASYALATPRKPSTHNEYAIPRVSFIGNLTVLDEVDEKEHARLRDCFVSYHPDAKWWIPEDAHGAHVSKWAKFAPHDAYYIGGFGNVGWIGHIPIENFAKELEKEKEKKHKHKH</sequence>
<accession>A0A0J0XJC0</accession>
<evidence type="ECO:0000313" key="3">
    <source>
        <dbReference type="EMBL" id="KLT41187.1"/>
    </source>
</evidence>
<dbReference type="Proteomes" id="UP000053611">
    <property type="component" value="Unassembled WGS sequence"/>
</dbReference>
<dbReference type="PANTHER" id="PTHR37273">
    <property type="entry name" value="CHROMOSOME 8, WHOLE GENOME SHOTGUN SEQUENCE"/>
    <property type="match status" value="1"/>
</dbReference>
<dbReference type="RefSeq" id="XP_018277678.1">
    <property type="nucleotide sequence ID" value="XM_018423617.1"/>
</dbReference>
<keyword evidence="4" id="KW-1185">Reference proteome</keyword>
<evidence type="ECO:0000259" key="2">
    <source>
        <dbReference type="Pfam" id="PF13883"/>
    </source>
</evidence>
<dbReference type="PANTHER" id="PTHR37273:SF1">
    <property type="entry name" value="ADL397C-AP"/>
    <property type="match status" value="1"/>
</dbReference>
<protein>
    <recommendedName>
        <fullName evidence="2">CREG-like beta-barrel domain-containing protein</fullName>
    </recommendedName>
</protein>
<dbReference type="Gene3D" id="2.30.110.10">
    <property type="entry name" value="Electron Transport, Fmn-binding Protein, Chain A"/>
    <property type="match status" value="1"/>
</dbReference>